<evidence type="ECO:0000256" key="1">
    <source>
        <dbReference type="SAM" id="Coils"/>
    </source>
</evidence>
<feature type="coiled-coil region" evidence="1">
    <location>
        <begin position="109"/>
        <end position="217"/>
    </location>
</feature>
<feature type="compositionally biased region" description="Basic and acidic residues" evidence="2">
    <location>
        <begin position="545"/>
        <end position="555"/>
    </location>
</feature>
<evidence type="ECO:0000256" key="2">
    <source>
        <dbReference type="SAM" id="MobiDB-lite"/>
    </source>
</evidence>
<protein>
    <submittedName>
        <fullName evidence="3">Hypp1897 protein</fullName>
    </submittedName>
</protein>
<proteinExistence type="predicted"/>
<feature type="compositionally biased region" description="Low complexity" evidence="2">
    <location>
        <begin position="371"/>
        <end position="387"/>
    </location>
</feature>
<feature type="compositionally biased region" description="Basic and acidic residues" evidence="2">
    <location>
        <begin position="357"/>
        <end position="367"/>
    </location>
</feature>
<keyword evidence="4" id="KW-1185">Reference proteome</keyword>
<feature type="region of interest" description="Disordered" evidence="2">
    <location>
        <begin position="528"/>
        <end position="579"/>
    </location>
</feature>
<dbReference type="OrthoDB" id="2142729at2759"/>
<evidence type="ECO:0000313" key="3">
    <source>
        <dbReference type="EMBL" id="CAH1257822.1"/>
    </source>
</evidence>
<dbReference type="Gene3D" id="1.10.287.1490">
    <property type="match status" value="1"/>
</dbReference>
<feature type="compositionally biased region" description="Polar residues" evidence="2">
    <location>
        <begin position="559"/>
        <end position="569"/>
    </location>
</feature>
<accession>A0A8K0EQF7</accession>
<gene>
    <name evidence="3" type="primary">Hypp1897</name>
    <name evidence="3" type="ORF">BLAG_LOCUS15596</name>
</gene>
<name>A0A8K0EQF7_BRALA</name>
<evidence type="ECO:0000313" key="4">
    <source>
        <dbReference type="Proteomes" id="UP000838412"/>
    </source>
</evidence>
<dbReference type="Proteomes" id="UP000838412">
    <property type="component" value="Chromosome 3"/>
</dbReference>
<dbReference type="EMBL" id="OV696688">
    <property type="protein sequence ID" value="CAH1257822.1"/>
    <property type="molecule type" value="Genomic_DNA"/>
</dbReference>
<dbReference type="AlphaFoldDB" id="A0A8K0EQF7"/>
<sequence length="911" mass="102916">MAATTGGGESILDANSPANKYLLELLDEKGMKDAEPSEQRMITVFRVLDDLLPHLGHYSKIAQLIRDELYDAVYSPTLTSTAAKQPVSNTDAATFIQKVPYFTLVKRVYDERNMKAEDLQDKLDAAKERLREKQHQFQALEVVNQDLRQDIDGLNDTVEGLESEVHARNQDIKKLHAAMEEDKNAFERAKASYEQDIANLQADIRRLTEELNYMTQYKTGFDKMQEAFHTMYPTDSMPKRLLARKPVLTSKKAKLVTDIENVKRLESQMLSIQNSLLEEFDAYMEAHLLQLSSSVQTDNVNDPNYSDNEMQIDKLDVELQNTQERFQASVAELGNELALIRQHKDALTKDLQDMEEARLQQEEEQQQRMKTPGSGRKSSRPGSKTGSAGREGLRSRGRDSAMSLQSGLEEEDKTGDGGANDDPFSPQEHILSKYSAMLYFSTNFGRNFEEFKEGAFCPSCGEKTVICPHKVTTKDKVFILPKNCTHIKVVRPKLRVNMEMPDAAQVSLPSEANVDGKSKSAASVRSIRRVGSHTSSNQGVCALHSDQEAPGDSRRRASVATSANLPNGDSSEDESTMKNTTQQIWADYRKRSNIGRAIARPLSQERVLSIIEQFYATLVFQDDSGMDDEPTLSFTDALYAFFSERYLDDEVTYLAMYDFLTGVVQQVNISRTVHMFALLLAGQLDASTMRYIVTVADLIEAVEWKEVRDFEAFAECIYPFLHEDEIETVSMSYQSFSENKISKTLVIEWIMNAILRGREPRMKDAEVKLFLHPGKEPGSMTEGEFANAMESICPLASDKLRMRLFAESSALLKTSAVDVSRLTPIAGYLMFLQILPLLKDSIRKRVAKSRSHPRSGTVPVTKMEFETRIVMDKGRLMKMSTLRSVANNVARRKRARGMRRIAKYQGMLDDD</sequence>
<keyword evidence="1" id="KW-0175">Coiled coil</keyword>
<reference evidence="3" key="1">
    <citation type="submission" date="2022-01" db="EMBL/GenBank/DDBJ databases">
        <authorList>
            <person name="Braso-Vives M."/>
        </authorList>
    </citation>
    <scope>NUCLEOTIDE SEQUENCE</scope>
</reference>
<feature type="region of interest" description="Disordered" evidence="2">
    <location>
        <begin position="357"/>
        <end position="427"/>
    </location>
</feature>
<organism evidence="3 4">
    <name type="scientific">Branchiostoma lanceolatum</name>
    <name type="common">Common lancelet</name>
    <name type="synonym">Amphioxus lanceolatum</name>
    <dbReference type="NCBI Taxonomy" id="7740"/>
    <lineage>
        <taxon>Eukaryota</taxon>
        <taxon>Metazoa</taxon>
        <taxon>Chordata</taxon>
        <taxon>Cephalochordata</taxon>
        <taxon>Leptocardii</taxon>
        <taxon>Amphioxiformes</taxon>
        <taxon>Branchiostomatidae</taxon>
        <taxon>Branchiostoma</taxon>
    </lineage>
</organism>